<comment type="caution">
    <text evidence="1">The sequence shown here is derived from an EMBL/GenBank/DDBJ whole genome shotgun (WGS) entry which is preliminary data.</text>
</comment>
<keyword evidence="2" id="KW-1185">Reference proteome</keyword>
<proteinExistence type="predicted"/>
<sequence length="184" mass="21242">MKMSSTLNYAHQRPREQEQHCLIIPLIAVQKFQSSSSEYEEDPNPVMDQFDISYDDDLFVHESETSDSQCNHDETCVEPIDMDITSELELGTIELDVAVNNHTRLIPENYYKDMEKDLDNEMKFVTEKRFICDVSKIKKLFTSCMAKECHAPIEHVNESFVGCALKIQWQCIDGHCGDWHSSGI</sequence>
<name>A0A6S7G0J6_PARCT</name>
<evidence type="ECO:0000313" key="1">
    <source>
        <dbReference type="EMBL" id="CAB3982209.1"/>
    </source>
</evidence>
<accession>A0A6S7G0J6</accession>
<gene>
    <name evidence="1" type="ORF">PACLA_8A071173</name>
</gene>
<organism evidence="1 2">
    <name type="scientific">Paramuricea clavata</name>
    <name type="common">Red gorgonian</name>
    <name type="synonym">Violescent sea-whip</name>
    <dbReference type="NCBI Taxonomy" id="317549"/>
    <lineage>
        <taxon>Eukaryota</taxon>
        <taxon>Metazoa</taxon>
        <taxon>Cnidaria</taxon>
        <taxon>Anthozoa</taxon>
        <taxon>Octocorallia</taxon>
        <taxon>Malacalcyonacea</taxon>
        <taxon>Plexauridae</taxon>
        <taxon>Paramuricea</taxon>
    </lineage>
</organism>
<evidence type="ECO:0000313" key="2">
    <source>
        <dbReference type="Proteomes" id="UP001152795"/>
    </source>
</evidence>
<protein>
    <submittedName>
        <fullName evidence="1">Uncharacterized protein</fullName>
    </submittedName>
</protein>
<dbReference type="Proteomes" id="UP001152795">
    <property type="component" value="Unassembled WGS sequence"/>
</dbReference>
<dbReference type="AlphaFoldDB" id="A0A6S7G0J6"/>
<reference evidence="1" key="1">
    <citation type="submission" date="2020-04" db="EMBL/GenBank/DDBJ databases">
        <authorList>
            <person name="Alioto T."/>
            <person name="Alioto T."/>
            <person name="Gomez Garrido J."/>
        </authorList>
    </citation>
    <scope>NUCLEOTIDE SEQUENCE</scope>
    <source>
        <strain evidence="1">A484AB</strain>
    </source>
</reference>
<dbReference type="EMBL" id="CACRXK020000478">
    <property type="protein sequence ID" value="CAB3982209.1"/>
    <property type="molecule type" value="Genomic_DNA"/>
</dbReference>